<dbReference type="SUPFAM" id="SSF52540">
    <property type="entry name" value="P-loop containing nucleoside triphosphate hydrolases"/>
    <property type="match status" value="1"/>
</dbReference>
<evidence type="ECO:0000259" key="5">
    <source>
        <dbReference type="PROSITE" id="PS50893"/>
    </source>
</evidence>
<proteinExistence type="inferred from homology"/>
<dbReference type="Gene3D" id="3.40.50.300">
    <property type="entry name" value="P-loop containing nucleotide triphosphate hydrolases"/>
    <property type="match status" value="1"/>
</dbReference>
<dbReference type="InterPro" id="IPR003439">
    <property type="entry name" value="ABC_transporter-like_ATP-bd"/>
</dbReference>
<dbReference type="CDD" id="cd03235">
    <property type="entry name" value="ABC_Metallic_Cations"/>
    <property type="match status" value="1"/>
</dbReference>
<dbReference type="SMART" id="SM00382">
    <property type="entry name" value="AAA"/>
    <property type="match status" value="1"/>
</dbReference>
<dbReference type="GO" id="GO:0016887">
    <property type="term" value="F:ATP hydrolysis activity"/>
    <property type="evidence" value="ECO:0007669"/>
    <property type="project" value="InterPro"/>
</dbReference>
<dbReference type="PANTHER" id="PTHR42734:SF17">
    <property type="entry name" value="METAL TRANSPORT SYSTEM ATP-BINDING PROTEIN TM_0124-RELATED"/>
    <property type="match status" value="1"/>
</dbReference>
<organism evidence="6 7">
    <name type="scientific">Candidatus Bacteroides intestinipullorum</name>
    <dbReference type="NCBI Taxonomy" id="2838471"/>
    <lineage>
        <taxon>Bacteria</taxon>
        <taxon>Pseudomonadati</taxon>
        <taxon>Bacteroidota</taxon>
        <taxon>Bacteroidia</taxon>
        <taxon>Bacteroidales</taxon>
        <taxon>Bacteroidaceae</taxon>
        <taxon>Bacteroides</taxon>
    </lineage>
</organism>
<keyword evidence="4 6" id="KW-0067">ATP-binding</keyword>
<evidence type="ECO:0000256" key="2">
    <source>
        <dbReference type="ARBA" id="ARBA00022448"/>
    </source>
</evidence>
<dbReference type="InterPro" id="IPR050153">
    <property type="entry name" value="Metal_Ion_Import_ABC"/>
</dbReference>
<evidence type="ECO:0000313" key="7">
    <source>
        <dbReference type="Proteomes" id="UP000824236"/>
    </source>
</evidence>
<evidence type="ECO:0000256" key="1">
    <source>
        <dbReference type="ARBA" id="ARBA00005417"/>
    </source>
</evidence>
<name>A0A9E2KFR6_9BACE</name>
<dbReference type="Proteomes" id="UP000824236">
    <property type="component" value="Unassembled WGS sequence"/>
</dbReference>
<keyword evidence="3" id="KW-0547">Nucleotide-binding</keyword>
<dbReference type="Pfam" id="PF00005">
    <property type="entry name" value="ABC_tran"/>
    <property type="match status" value="1"/>
</dbReference>
<reference evidence="6" key="1">
    <citation type="journal article" date="2021" name="PeerJ">
        <title>Extensive microbial diversity within the chicken gut microbiome revealed by metagenomics and culture.</title>
        <authorList>
            <person name="Gilroy R."/>
            <person name="Ravi A."/>
            <person name="Getino M."/>
            <person name="Pursley I."/>
            <person name="Horton D.L."/>
            <person name="Alikhan N.F."/>
            <person name="Baker D."/>
            <person name="Gharbi K."/>
            <person name="Hall N."/>
            <person name="Watson M."/>
            <person name="Adriaenssens E.M."/>
            <person name="Foster-Nyarko E."/>
            <person name="Jarju S."/>
            <person name="Secka A."/>
            <person name="Antonio M."/>
            <person name="Oren A."/>
            <person name="Chaudhuri R.R."/>
            <person name="La Ragione R."/>
            <person name="Hildebrand F."/>
            <person name="Pallen M.J."/>
        </authorList>
    </citation>
    <scope>NUCLEOTIDE SEQUENCE</scope>
    <source>
        <strain evidence="6">B3-3758</strain>
    </source>
</reference>
<comment type="similarity">
    <text evidence="1">Belongs to the ABC transporter superfamily.</text>
</comment>
<keyword evidence="2" id="KW-0813">Transport</keyword>
<evidence type="ECO:0000256" key="4">
    <source>
        <dbReference type="ARBA" id="ARBA00022840"/>
    </source>
</evidence>
<evidence type="ECO:0000313" key="6">
    <source>
        <dbReference type="EMBL" id="MBU3814282.1"/>
    </source>
</evidence>
<comment type="caution">
    <text evidence="6">The sequence shown here is derived from an EMBL/GenBank/DDBJ whole genome shotgun (WGS) entry which is preliminary data.</text>
</comment>
<accession>A0A9E2KFR6</accession>
<dbReference type="InterPro" id="IPR003593">
    <property type="entry name" value="AAA+_ATPase"/>
</dbReference>
<evidence type="ECO:0000256" key="3">
    <source>
        <dbReference type="ARBA" id="ARBA00022741"/>
    </source>
</evidence>
<feature type="domain" description="ABC transporter" evidence="5">
    <location>
        <begin position="6"/>
        <end position="235"/>
    </location>
</feature>
<reference evidence="6" key="2">
    <citation type="submission" date="2021-04" db="EMBL/GenBank/DDBJ databases">
        <authorList>
            <person name="Gilroy R."/>
        </authorList>
    </citation>
    <scope>NUCLEOTIDE SEQUENCE</scope>
    <source>
        <strain evidence="6">B3-3758</strain>
    </source>
</reference>
<dbReference type="EMBL" id="JAHLFO010000100">
    <property type="protein sequence ID" value="MBU3814282.1"/>
    <property type="molecule type" value="Genomic_DNA"/>
</dbReference>
<dbReference type="InterPro" id="IPR027417">
    <property type="entry name" value="P-loop_NTPase"/>
</dbReference>
<dbReference type="PANTHER" id="PTHR42734">
    <property type="entry name" value="METAL TRANSPORT SYSTEM ATP-BINDING PROTEIN TM_0124-RELATED"/>
    <property type="match status" value="1"/>
</dbReference>
<dbReference type="PROSITE" id="PS50893">
    <property type="entry name" value="ABC_TRANSPORTER_2"/>
    <property type="match status" value="1"/>
</dbReference>
<dbReference type="AlphaFoldDB" id="A0A9E2KFR6"/>
<sequence>MNASLIEIKNLRVDYEGRTVLHDVNLTVYARDFLALTGPNGGGKTTLVRCILGLLRPTEGTVSFHPQRQEDGRKLRIGYLPQYSRIDRSFPITVEEVVLSGLGGSKSLTASYNAADRDRAHGVMARMGLEGLGDRAVGTLSGGQLQRTLLGRAVIADPEVLILDEPDTYMDSSSEARLYELLEELHRACAVILVSHDADVVKRLATRVAVVRGGLVQMLINPSEYLRRQSGTVTPG</sequence>
<protein>
    <submittedName>
        <fullName evidence="6">Metal ABC transporter ATP-binding protein</fullName>
    </submittedName>
</protein>
<gene>
    <name evidence="6" type="ORF">H9791_07195</name>
</gene>
<dbReference type="GO" id="GO:0005524">
    <property type="term" value="F:ATP binding"/>
    <property type="evidence" value="ECO:0007669"/>
    <property type="project" value="UniProtKB-KW"/>
</dbReference>